<sequence>MPDYQATADWARARDAADPLRAFRDEFLIPPHEINDGSPLDNRPSGSRPSDSVYFCGNSLGLQPRAVREAVNAELDYWGELGVEGHFKGRLPWMDYHEFVRDDLAAVVGAQPTEVVAMNTLGVNLHLMMVSFYRPTKERPAILIEAGAFPTDRYAVESQIRFHGFDPASALIELQPDEPNGTTSSAAIERALAEHGARVALVMLPGVQYRTGQAFDLETITALGHKHGCVVGFDLAHAVGNLPLQLHDSGADFAIWCSYKYLNSGPGAIGGAFVHERHARAALPRFAGWWGHDKTIRFQMGPEFVPTAGADGWQLSNPPILALVPLRVSLEIFRRAGMTALRAKSLQLTGYLEWLVQSQLADVLQVVTPADPQHRGAQLSIRVTEGRERGRALFGYMMEHGIIGDWREPDVIRISPAPLYNRFADCLAFAEAVREWSRG</sequence>
<proteinExistence type="inferred from homology"/>
<feature type="binding site" evidence="4">
    <location>
        <position position="237"/>
    </location>
    <ligand>
        <name>pyridoxal 5'-phosphate</name>
        <dbReference type="ChEBI" id="CHEBI:597326"/>
    </ligand>
</feature>
<keyword evidence="3 4" id="KW-0663">Pyridoxal phosphate</keyword>
<dbReference type="NCBIfam" id="TIGR01814">
    <property type="entry name" value="kynureninase"/>
    <property type="match status" value="1"/>
</dbReference>
<comment type="function">
    <text evidence="4 6">Catalyzes the cleavage of L-kynurenine (L-Kyn) and L-3-hydroxykynurenine (L-3OHKyn) into anthranilic acid (AA) and 3-hydroxyanthranilic acid (3-OHAA), respectively.</text>
</comment>
<comment type="catalytic activity">
    <reaction evidence="4 6">
        <text>L-kynurenine + H2O = anthranilate + L-alanine + H(+)</text>
        <dbReference type="Rhea" id="RHEA:16813"/>
        <dbReference type="ChEBI" id="CHEBI:15377"/>
        <dbReference type="ChEBI" id="CHEBI:15378"/>
        <dbReference type="ChEBI" id="CHEBI:16567"/>
        <dbReference type="ChEBI" id="CHEBI:57959"/>
        <dbReference type="ChEBI" id="CHEBI:57972"/>
        <dbReference type="EC" id="3.7.1.3"/>
    </reaction>
</comment>
<evidence type="ECO:0000256" key="3">
    <source>
        <dbReference type="ARBA" id="ARBA00022898"/>
    </source>
</evidence>
<feature type="binding site" evidence="4">
    <location>
        <position position="121"/>
    </location>
    <ligand>
        <name>pyridoxal 5'-phosphate</name>
        <dbReference type="ChEBI" id="CHEBI:597326"/>
    </ligand>
</feature>
<comment type="cofactor">
    <cofactor evidence="4 6">
        <name>pyridoxal 5'-phosphate</name>
        <dbReference type="ChEBI" id="CHEBI:597326"/>
    </cofactor>
</comment>
<dbReference type="InterPro" id="IPR015422">
    <property type="entry name" value="PyrdxlP-dep_Trfase_small"/>
</dbReference>
<dbReference type="Gene3D" id="3.90.1150.10">
    <property type="entry name" value="Aspartate Aminotransferase, domain 1"/>
    <property type="match status" value="1"/>
</dbReference>
<evidence type="ECO:0000313" key="7">
    <source>
        <dbReference type="EMBL" id="MFC5580920.1"/>
    </source>
</evidence>
<dbReference type="PANTHER" id="PTHR14084">
    <property type="entry name" value="KYNURENINASE"/>
    <property type="match status" value="1"/>
</dbReference>
<keyword evidence="8" id="KW-1185">Reference proteome</keyword>
<comment type="pathway">
    <text evidence="4 6">Cofactor biosynthesis; NAD(+) biosynthesis; quinolinate from L-kynurenine: step 2/3.</text>
</comment>
<gene>
    <name evidence="4 7" type="primary">kynU</name>
    <name evidence="7" type="ORF">ACFPPB_07320</name>
</gene>
<dbReference type="Pfam" id="PF22580">
    <property type="entry name" value="KYNU_C"/>
    <property type="match status" value="1"/>
</dbReference>
<reference evidence="8" key="1">
    <citation type="journal article" date="2019" name="Int. J. Syst. Evol. Microbiol.">
        <title>The Global Catalogue of Microorganisms (GCM) 10K type strain sequencing project: providing services to taxonomists for standard genome sequencing and annotation.</title>
        <authorList>
            <consortium name="The Broad Institute Genomics Platform"/>
            <consortium name="The Broad Institute Genome Sequencing Center for Infectious Disease"/>
            <person name="Wu L."/>
            <person name="Ma J."/>
        </authorList>
    </citation>
    <scope>NUCLEOTIDE SEQUENCE [LARGE SCALE GENOMIC DNA]</scope>
    <source>
        <strain evidence="8">CGMCC 1.13587</strain>
    </source>
</reference>
<dbReference type="Gene3D" id="3.40.640.10">
    <property type="entry name" value="Type I PLP-dependent aspartate aminotransferase-like (Major domain)"/>
    <property type="match status" value="1"/>
</dbReference>
<feature type="modified residue" description="N6-(pyridoxal phosphate)lysine" evidence="4">
    <location>
        <position position="260"/>
    </location>
</feature>
<evidence type="ECO:0000313" key="8">
    <source>
        <dbReference type="Proteomes" id="UP001596111"/>
    </source>
</evidence>
<name>A0ABW0SVX7_9GAMM</name>
<comment type="pathway">
    <text evidence="4 6">Amino-acid degradation; L-kynurenine degradation; L-alanine and anthranilate from L-kynurenine: step 1/1.</text>
</comment>
<evidence type="ECO:0000256" key="4">
    <source>
        <dbReference type="HAMAP-Rule" id="MF_01970"/>
    </source>
</evidence>
<evidence type="ECO:0000256" key="1">
    <source>
        <dbReference type="ARBA" id="ARBA00022642"/>
    </source>
</evidence>
<dbReference type="SUPFAM" id="SSF53383">
    <property type="entry name" value="PLP-dependent transferases"/>
    <property type="match status" value="1"/>
</dbReference>
<comment type="similarity">
    <text evidence="4 6">Belongs to the kynureninase family.</text>
</comment>
<organism evidence="7 8">
    <name type="scientific">Rhodanobacter terrae</name>
    <dbReference type="NCBI Taxonomy" id="418647"/>
    <lineage>
        <taxon>Bacteria</taxon>
        <taxon>Pseudomonadati</taxon>
        <taxon>Pseudomonadota</taxon>
        <taxon>Gammaproteobacteria</taxon>
        <taxon>Lysobacterales</taxon>
        <taxon>Rhodanobacteraceae</taxon>
        <taxon>Rhodanobacter</taxon>
    </lineage>
</organism>
<dbReference type="InterPro" id="IPR015421">
    <property type="entry name" value="PyrdxlP-dep_Trfase_major"/>
</dbReference>
<evidence type="ECO:0000256" key="6">
    <source>
        <dbReference type="PIRNR" id="PIRNR038800"/>
    </source>
</evidence>
<feature type="binding site" evidence="4">
    <location>
        <position position="317"/>
    </location>
    <ligand>
        <name>pyridoxal 5'-phosphate</name>
        <dbReference type="ChEBI" id="CHEBI:597326"/>
    </ligand>
</feature>
<feature type="binding site" evidence="4">
    <location>
        <position position="289"/>
    </location>
    <ligand>
        <name>pyridoxal 5'-phosphate</name>
        <dbReference type="ChEBI" id="CHEBI:597326"/>
    </ligand>
</feature>
<evidence type="ECO:0000256" key="5">
    <source>
        <dbReference type="NCBIfam" id="TIGR01814"/>
    </source>
</evidence>
<feature type="binding site" evidence="4">
    <location>
        <position position="259"/>
    </location>
    <ligand>
        <name>pyridoxal 5'-phosphate</name>
        <dbReference type="ChEBI" id="CHEBI:597326"/>
    </ligand>
</feature>
<feature type="binding site" evidence="4">
    <location>
        <position position="234"/>
    </location>
    <ligand>
        <name>pyridoxal 5'-phosphate</name>
        <dbReference type="ChEBI" id="CHEBI:597326"/>
    </ligand>
</feature>
<dbReference type="EMBL" id="JBHSNG010000005">
    <property type="protein sequence ID" value="MFC5580920.1"/>
    <property type="molecule type" value="Genomic_DNA"/>
</dbReference>
<keyword evidence="1 4" id="KW-0662">Pyridine nucleotide biosynthesis</keyword>
<comment type="caution">
    <text evidence="4">Lacks conserved residue(s) required for the propagation of feature annotation.</text>
</comment>
<dbReference type="Proteomes" id="UP001596111">
    <property type="component" value="Unassembled WGS sequence"/>
</dbReference>
<comment type="catalytic activity">
    <reaction evidence="6">
        <text>3-hydroxy-L-kynurenine + H2O = 3-hydroxyanthranilate + L-alanine + H(+)</text>
        <dbReference type="Rhea" id="RHEA:25143"/>
        <dbReference type="ChEBI" id="CHEBI:15377"/>
        <dbReference type="ChEBI" id="CHEBI:15378"/>
        <dbReference type="ChEBI" id="CHEBI:36559"/>
        <dbReference type="ChEBI" id="CHEBI:57972"/>
        <dbReference type="ChEBI" id="CHEBI:58125"/>
        <dbReference type="EC" id="3.7.1.3"/>
    </reaction>
</comment>
<dbReference type="PIRSF" id="PIRSF038800">
    <property type="entry name" value="KYNU"/>
    <property type="match status" value="1"/>
</dbReference>
<keyword evidence="2 4" id="KW-0378">Hydrolase</keyword>
<protein>
    <recommendedName>
        <fullName evidence="4 5">Kynureninase</fullName>
        <ecNumber evidence="4 5">3.7.1.3</ecNumber>
    </recommendedName>
    <alternativeName>
        <fullName evidence="4">L-kynurenine hydrolase</fullName>
    </alternativeName>
</protein>
<dbReference type="HAMAP" id="MF_01970">
    <property type="entry name" value="Kynureninase"/>
    <property type="match status" value="1"/>
</dbReference>
<dbReference type="InterPro" id="IPR015424">
    <property type="entry name" value="PyrdxlP-dep_Trfase"/>
</dbReference>
<dbReference type="GO" id="GO:0030429">
    <property type="term" value="F:kynureninase activity"/>
    <property type="evidence" value="ECO:0007669"/>
    <property type="project" value="UniProtKB-EC"/>
</dbReference>
<comment type="caution">
    <text evidence="7">The sequence shown here is derived from an EMBL/GenBank/DDBJ whole genome shotgun (WGS) entry which is preliminary data.</text>
</comment>
<dbReference type="EC" id="3.7.1.3" evidence="4 5"/>
<dbReference type="InterPro" id="IPR010111">
    <property type="entry name" value="Kynureninase"/>
</dbReference>
<comment type="subunit">
    <text evidence="4 6">Homodimer.</text>
</comment>
<accession>A0ABW0SVX7</accession>
<feature type="binding site" evidence="4">
    <location>
        <begin position="149"/>
        <end position="152"/>
    </location>
    <ligand>
        <name>pyridoxal 5'-phosphate</name>
        <dbReference type="ChEBI" id="CHEBI:597326"/>
    </ligand>
</feature>
<evidence type="ECO:0000256" key="2">
    <source>
        <dbReference type="ARBA" id="ARBA00022801"/>
    </source>
</evidence>
<dbReference type="RefSeq" id="WP_377325856.1">
    <property type="nucleotide sequence ID" value="NZ_JBHSNG010000005.1"/>
</dbReference>
<dbReference type="PANTHER" id="PTHR14084:SF0">
    <property type="entry name" value="KYNURENINASE"/>
    <property type="match status" value="1"/>
</dbReference>